<evidence type="ECO:0000313" key="1">
    <source>
        <dbReference type="EMBL" id="MBB5071623.1"/>
    </source>
</evidence>
<protein>
    <submittedName>
        <fullName evidence="1">Uncharacterized protein</fullName>
    </submittedName>
</protein>
<name>A0A840NNG5_9PSEU</name>
<proteinExistence type="predicted"/>
<dbReference type="RefSeq" id="WP_184482103.1">
    <property type="nucleotide sequence ID" value="NZ_JACHIV010000001.1"/>
</dbReference>
<comment type="caution">
    <text evidence="1">The sequence shown here is derived from an EMBL/GenBank/DDBJ whole genome shotgun (WGS) entry which is preliminary data.</text>
</comment>
<keyword evidence="2" id="KW-1185">Reference proteome</keyword>
<accession>A0A840NNG5</accession>
<reference evidence="1 2" key="1">
    <citation type="submission" date="2020-08" db="EMBL/GenBank/DDBJ databases">
        <title>Sequencing the genomes of 1000 actinobacteria strains.</title>
        <authorList>
            <person name="Klenk H.-P."/>
        </authorList>
    </citation>
    <scope>NUCLEOTIDE SEQUENCE [LARGE SCALE GENOMIC DNA]</scope>
    <source>
        <strain evidence="1 2">DSM 45582</strain>
    </source>
</reference>
<dbReference type="AlphaFoldDB" id="A0A840NNG5"/>
<gene>
    <name evidence="1" type="ORF">BJ969_004711</name>
</gene>
<sequence>MTRGESVYGTVRRIDSSMAAMNRVLRKFGTPKEVASELRAVKTAVGEVIAQLEMAERRS</sequence>
<dbReference type="Proteomes" id="UP000580474">
    <property type="component" value="Unassembled WGS sequence"/>
</dbReference>
<organism evidence="1 2">
    <name type="scientific">Saccharopolyspora gloriosae</name>
    <dbReference type="NCBI Taxonomy" id="455344"/>
    <lineage>
        <taxon>Bacteria</taxon>
        <taxon>Bacillati</taxon>
        <taxon>Actinomycetota</taxon>
        <taxon>Actinomycetes</taxon>
        <taxon>Pseudonocardiales</taxon>
        <taxon>Pseudonocardiaceae</taxon>
        <taxon>Saccharopolyspora</taxon>
    </lineage>
</organism>
<evidence type="ECO:0000313" key="2">
    <source>
        <dbReference type="Proteomes" id="UP000580474"/>
    </source>
</evidence>
<dbReference type="EMBL" id="JACHIV010000001">
    <property type="protein sequence ID" value="MBB5071623.1"/>
    <property type="molecule type" value="Genomic_DNA"/>
</dbReference>